<dbReference type="NCBIfam" id="NF038153">
    <property type="entry name" value="lant_leader_L1a"/>
    <property type="match status" value="1"/>
</dbReference>
<name>A0A1G6TF41_9BACT</name>
<protein>
    <submittedName>
        <fullName evidence="1">Uncharacterized protein</fullName>
    </submittedName>
</protein>
<dbReference type="EMBL" id="FMYP01000121">
    <property type="protein sequence ID" value="SDD27683.1"/>
    <property type="molecule type" value="Genomic_DNA"/>
</dbReference>
<dbReference type="InterPro" id="IPR058238">
    <property type="entry name" value="Lant_leader_dom"/>
</dbReference>
<gene>
    <name evidence="1" type="ORF">SAMN05216323_11216</name>
</gene>
<dbReference type="RefSeq" id="WP_170830186.1">
    <property type="nucleotide sequence ID" value="NZ_FMYP01000121.1"/>
</dbReference>
<dbReference type="Proteomes" id="UP000199452">
    <property type="component" value="Unassembled WGS sequence"/>
</dbReference>
<accession>A0A1G6TF41</accession>
<evidence type="ECO:0000313" key="1">
    <source>
        <dbReference type="EMBL" id="SDD27683.1"/>
    </source>
</evidence>
<evidence type="ECO:0000313" key="2">
    <source>
        <dbReference type="Proteomes" id="UP000199452"/>
    </source>
</evidence>
<dbReference type="AlphaFoldDB" id="A0A1G6TF41"/>
<proteinExistence type="predicted"/>
<organism evidence="1 2">
    <name type="scientific">Williamwhitmania taraxaci</name>
    <dbReference type="NCBI Taxonomy" id="1640674"/>
    <lineage>
        <taxon>Bacteria</taxon>
        <taxon>Pseudomonadati</taxon>
        <taxon>Bacteroidota</taxon>
        <taxon>Bacteroidia</taxon>
        <taxon>Bacteroidales</taxon>
        <taxon>Williamwhitmaniaceae</taxon>
        <taxon>Williamwhitmania</taxon>
    </lineage>
</organism>
<reference evidence="1 2" key="1">
    <citation type="submission" date="2016-09" db="EMBL/GenBank/DDBJ databases">
        <authorList>
            <person name="Capua I."/>
            <person name="De Benedictis P."/>
            <person name="Joannis T."/>
            <person name="Lombin L.H."/>
            <person name="Cattoli G."/>
        </authorList>
    </citation>
    <scope>NUCLEOTIDE SEQUENCE [LARGE SCALE GENOMIC DNA]</scope>
    <source>
        <strain evidence="1 2">A7P-90m</strain>
    </source>
</reference>
<keyword evidence="2" id="KW-1185">Reference proteome</keyword>
<sequence length="57" mass="6314">MKNIEEYSKVLELSKEDVAPLNTEELNGLNGGKRKSETPCPFTAVEDCISMVVHCSE</sequence>